<dbReference type="SUPFAM" id="SSF50891">
    <property type="entry name" value="Cyclophilin-like"/>
    <property type="match status" value="1"/>
</dbReference>
<dbReference type="EMBL" id="FOGP01000007">
    <property type="protein sequence ID" value="SER67409.1"/>
    <property type="molecule type" value="Genomic_DNA"/>
</dbReference>
<feature type="domain" description="Cyclophilin-like" evidence="1">
    <location>
        <begin position="7"/>
        <end position="117"/>
    </location>
</feature>
<organism evidence="2 3">
    <name type="scientific">Parafannyhessea umbonata</name>
    <dbReference type="NCBI Taxonomy" id="604330"/>
    <lineage>
        <taxon>Bacteria</taxon>
        <taxon>Bacillati</taxon>
        <taxon>Actinomycetota</taxon>
        <taxon>Coriobacteriia</taxon>
        <taxon>Coriobacteriales</taxon>
        <taxon>Atopobiaceae</taxon>
        <taxon>Parafannyhessea</taxon>
    </lineage>
</organism>
<evidence type="ECO:0000313" key="3">
    <source>
        <dbReference type="Proteomes" id="UP000199128"/>
    </source>
</evidence>
<dbReference type="InterPro" id="IPR041183">
    <property type="entry name" value="Cyclophilin-like"/>
</dbReference>
<name>A0A1H9R5S3_9ACTN</name>
<gene>
    <name evidence="2" type="ORF">SAMN05216446_1686</name>
</gene>
<dbReference type="InterPro" id="IPR029000">
    <property type="entry name" value="Cyclophilin-like_dom_sf"/>
</dbReference>
<dbReference type="Proteomes" id="UP000199128">
    <property type="component" value="Unassembled WGS sequence"/>
</dbReference>
<evidence type="ECO:0000313" key="2">
    <source>
        <dbReference type="EMBL" id="SER67409.1"/>
    </source>
</evidence>
<dbReference type="AlphaFoldDB" id="A0A1H9R5S3"/>
<accession>A0A1H9R5S3</accession>
<protein>
    <submittedName>
        <fullName evidence="2">Cyclophilin-like</fullName>
    </submittedName>
</protein>
<dbReference type="Pfam" id="PF18050">
    <property type="entry name" value="Cyclophil_like2"/>
    <property type="match status" value="1"/>
</dbReference>
<dbReference type="Gene3D" id="2.40.100.20">
    <property type="match status" value="1"/>
</dbReference>
<evidence type="ECO:0000259" key="1">
    <source>
        <dbReference type="Pfam" id="PF18050"/>
    </source>
</evidence>
<proteinExistence type="predicted"/>
<dbReference type="RefSeq" id="WP_180371392.1">
    <property type="nucleotide sequence ID" value="NZ_FOGP01000007.1"/>
</dbReference>
<reference evidence="3" key="1">
    <citation type="submission" date="2016-10" db="EMBL/GenBank/DDBJ databases">
        <authorList>
            <person name="Varghese N."/>
            <person name="Submissions S."/>
        </authorList>
    </citation>
    <scope>NUCLEOTIDE SEQUENCE [LARGE SCALE GENOMIC DNA]</scope>
    <source>
        <strain evidence="3">KHGC19</strain>
    </source>
</reference>
<sequence length="120" mass="13072">MAIRVNLRFGDVSVPAELNDTETALAFAQKLPASIRVSGTGIDFCGRMPFELPYEESQVGRGWNNGDVNYNPGGGWFAILFDDEENSSRYGDQVNMGNVTGPLDVLHGLSGSYDLIIERA</sequence>